<name>A0A1F4XWN0_9BACT</name>
<dbReference type="AlphaFoldDB" id="A0A1F4XWN0"/>
<protein>
    <recommendedName>
        <fullName evidence="1">DUF218 domain-containing protein</fullName>
    </recommendedName>
</protein>
<proteinExistence type="predicted"/>
<dbReference type="Proteomes" id="UP000178585">
    <property type="component" value="Unassembled WGS sequence"/>
</dbReference>
<organism evidence="2 3">
    <name type="scientific">Candidatus Adlerbacteria bacterium RIFCSPLOWO2_01_FULL_54_21b</name>
    <dbReference type="NCBI Taxonomy" id="1797245"/>
    <lineage>
        <taxon>Bacteria</taxon>
        <taxon>Candidatus Adleribacteriota</taxon>
    </lineage>
</organism>
<dbReference type="Pfam" id="PF02698">
    <property type="entry name" value="DUF218"/>
    <property type="match status" value="1"/>
</dbReference>
<dbReference type="STRING" id="1797245.A2949_01620"/>
<dbReference type="EMBL" id="MEWZ01000031">
    <property type="protein sequence ID" value="OGC86112.1"/>
    <property type="molecule type" value="Genomic_DNA"/>
</dbReference>
<comment type="caution">
    <text evidence="2">The sequence shown here is derived from an EMBL/GenBank/DDBJ whole genome shotgun (WGS) entry which is preliminary data.</text>
</comment>
<evidence type="ECO:0000259" key="1">
    <source>
        <dbReference type="Pfam" id="PF02698"/>
    </source>
</evidence>
<reference evidence="2 3" key="1">
    <citation type="journal article" date="2016" name="Nat. Commun.">
        <title>Thousands of microbial genomes shed light on interconnected biogeochemical processes in an aquifer system.</title>
        <authorList>
            <person name="Anantharaman K."/>
            <person name="Brown C.T."/>
            <person name="Hug L.A."/>
            <person name="Sharon I."/>
            <person name="Castelle C.J."/>
            <person name="Probst A.J."/>
            <person name="Thomas B.C."/>
            <person name="Singh A."/>
            <person name="Wilkins M.J."/>
            <person name="Karaoz U."/>
            <person name="Brodie E.L."/>
            <person name="Williams K.H."/>
            <person name="Hubbard S.S."/>
            <person name="Banfield J.F."/>
        </authorList>
    </citation>
    <scope>NUCLEOTIDE SEQUENCE [LARGE SCALE GENOMIC DNA]</scope>
</reference>
<feature type="domain" description="DUF218" evidence="1">
    <location>
        <begin position="7"/>
        <end position="158"/>
    </location>
</feature>
<evidence type="ECO:0000313" key="2">
    <source>
        <dbReference type="EMBL" id="OGC86112.1"/>
    </source>
</evidence>
<dbReference type="Gene3D" id="3.40.50.620">
    <property type="entry name" value="HUPs"/>
    <property type="match status" value="1"/>
</dbReference>
<evidence type="ECO:0000313" key="3">
    <source>
        <dbReference type="Proteomes" id="UP000178585"/>
    </source>
</evidence>
<dbReference type="InterPro" id="IPR003848">
    <property type="entry name" value="DUF218"/>
</dbReference>
<accession>A0A1F4XWN0</accession>
<dbReference type="CDD" id="cd06259">
    <property type="entry name" value="YdcF-like"/>
    <property type="match status" value="1"/>
</dbReference>
<gene>
    <name evidence="2" type="ORF">A2949_01620</name>
</gene>
<sequence length="197" mass="22356">MKKLISILGADIWNDGGVWRTNGLDGPGDQSGVTLDRFRVVAGAYLAESQKDVTLLVQGGYAEGSRPSIASVMQKELIEFGVPVHQILLEEQSHSSYVQLLELQKIAVRERPAHLQIISNEWHLPRLKAMLEYREELSTLHTMHPEFIAAEEVLVREYPEEWQDTIAAVRKLPAVLARIKKEQQGAEQIRDGTYRFR</sequence>
<dbReference type="InterPro" id="IPR014729">
    <property type="entry name" value="Rossmann-like_a/b/a_fold"/>
</dbReference>